<dbReference type="Proteomes" id="UP000054937">
    <property type="component" value="Unassembled WGS sequence"/>
</dbReference>
<evidence type="ECO:0000256" key="1">
    <source>
        <dbReference type="SAM" id="MobiDB-lite"/>
    </source>
</evidence>
<organism evidence="2 3">
    <name type="scientific">Pseudocohnilembus persalinus</name>
    <name type="common">Ciliate</name>
    <dbReference type="NCBI Taxonomy" id="266149"/>
    <lineage>
        <taxon>Eukaryota</taxon>
        <taxon>Sar</taxon>
        <taxon>Alveolata</taxon>
        <taxon>Ciliophora</taxon>
        <taxon>Intramacronucleata</taxon>
        <taxon>Oligohymenophorea</taxon>
        <taxon>Scuticociliatia</taxon>
        <taxon>Philasterida</taxon>
        <taxon>Pseudocohnilembidae</taxon>
        <taxon>Pseudocohnilembus</taxon>
    </lineage>
</organism>
<evidence type="ECO:0000313" key="3">
    <source>
        <dbReference type="Proteomes" id="UP000054937"/>
    </source>
</evidence>
<feature type="compositionally biased region" description="Acidic residues" evidence="1">
    <location>
        <begin position="82"/>
        <end position="101"/>
    </location>
</feature>
<comment type="caution">
    <text evidence="2">The sequence shown here is derived from an EMBL/GenBank/DDBJ whole genome shotgun (WGS) entry which is preliminary data.</text>
</comment>
<protein>
    <submittedName>
        <fullName evidence="2">Uncharacterized protein</fullName>
    </submittedName>
</protein>
<evidence type="ECO:0000313" key="2">
    <source>
        <dbReference type="EMBL" id="KRX08430.1"/>
    </source>
</evidence>
<dbReference type="InParanoid" id="A0A0V0R1P2"/>
<dbReference type="AlphaFoldDB" id="A0A0V0R1P2"/>
<reference evidence="2 3" key="1">
    <citation type="journal article" date="2015" name="Sci. Rep.">
        <title>Genome of the facultative scuticociliatosis pathogen Pseudocohnilembus persalinus provides insight into its virulence through horizontal gene transfer.</title>
        <authorList>
            <person name="Xiong J."/>
            <person name="Wang G."/>
            <person name="Cheng J."/>
            <person name="Tian M."/>
            <person name="Pan X."/>
            <person name="Warren A."/>
            <person name="Jiang C."/>
            <person name="Yuan D."/>
            <person name="Miao W."/>
        </authorList>
    </citation>
    <scope>NUCLEOTIDE SEQUENCE [LARGE SCALE GENOMIC DNA]</scope>
    <source>
        <strain evidence="2">36N120E</strain>
    </source>
</reference>
<feature type="compositionally biased region" description="Basic and acidic residues" evidence="1">
    <location>
        <begin position="43"/>
        <end position="55"/>
    </location>
</feature>
<sequence>MSEQDYQSDSGSDMPEEVSFKTAKKQEAQLKQKIQQQKKQIKLRPDVTKQNKEIKIPVQENNKKDKKKQNKKNNQDEHLVDEQEAEDFDFDNEDFEGDDYNDSGSLDINQKKNKRSLKKSQQNEDFQQLIQSELPSKKLKELEGKYSLIQQQEQEKLQQQGFVGKIDPNNYLNKNKNKKDLKINETLQKAPIKQTKILGNGIKVVYDKTLSKAQEKPAESGSNDFFVDQLLFGNGKRRVSLNKIVGGKKRI</sequence>
<gene>
    <name evidence="2" type="ORF">PPERSA_12911</name>
</gene>
<feature type="region of interest" description="Disordered" evidence="1">
    <location>
        <begin position="1"/>
        <end position="126"/>
    </location>
</feature>
<name>A0A0V0R1P2_PSEPJ</name>
<dbReference type="EMBL" id="LDAU01000063">
    <property type="protein sequence ID" value="KRX08430.1"/>
    <property type="molecule type" value="Genomic_DNA"/>
</dbReference>
<dbReference type="OMA" id="IQSEVYT"/>
<proteinExistence type="predicted"/>
<accession>A0A0V0R1P2</accession>
<keyword evidence="3" id="KW-1185">Reference proteome</keyword>
<feature type="compositionally biased region" description="Polar residues" evidence="1">
    <location>
        <begin position="1"/>
        <end position="11"/>
    </location>
</feature>